<keyword evidence="2" id="KW-1185">Reference proteome</keyword>
<name>R4WGK9_9BURK</name>
<reference evidence="1 2" key="2">
    <citation type="journal article" date="2018" name="Int. J. Syst. Evol. Microbiol.">
        <title>Burkholderia insecticola sp. nov., a gut symbiotic bacterium of the bean bug Riptortus pedestris.</title>
        <authorList>
            <person name="Takeshita K."/>
            <person name="Tamaki H."/>
            <person name="Ohbayashi T."/>
            <person name="Meng X.-Y."/>
            <person name="Sone T."/>
            <person name="Mitani Y."/>
            <person name="Peeters C."/>
            <person name="Kikuchi Y."/>
            <person name="Vandamme P."/>
        </authorList>
    </citation>
    <scope>NUCLEOTIDE SEQUENCE [LARGE SCALE GENOMIC DNA]</scope>
    <source>
        <strain evidence="1">RPE64</strain>
    </source>
</reference>
<dbReference type="Proteomes" id="UP000013966">
    <property type="component" value="Chromosome 1"/>
</dbReference>
<accession>R4WGK9</accession>
<dbReference type="KEGG" id="buo:BRPE64_ACDS13240"/>
<organism evidence="1 2">
    <name type="scientific">Caballeronia insecticola</name>
    <dbReference type="NCBI Taxonomy" id="758793"/>
    <lineage>
        <taxon>Bacteria</taxon>
        <taxon>Pseudomonadati</taxon>
        <taxon>Pseudomonadota</taxon>
        <taxon>Betaproteobacteria</taxon>
        <taxon>Burkholderiales</taxon>
        <taxon>Burkholderiaceae</taxon>
        <taxon>Caballeronia</taxon>
    </lineage>
</organism>
<dbReference type="AlphaFoldDB" id="R4WGK9"/>
<reference evidence="1 2" key="1">
    <citation type="journal article" date="2013" name="Genome Announc.">
        <title>Complete Genome Sequence of Burkholderia sp. Strain RPE64, Bacterial Symbiont of the Bean Bug Riptortus pedestris.</title>
        <authorList>
            <person name="Shibata T.F."/>
            <person name="Maeda T."/>
            <person name="Nikoh N."/>
            <person name="Yamaguchi K."/>
            <person name="Oshima K."/>
            <person name="Hattori M."/>
            <person name="Nishiyama T."/>
            <person name="Hasebe M."/>
            <person name="Fukatsu T."/>
            <person name="Kikuchi Y."/>
            <person name="Shigenobu S."/>
        </authorList>
    </citation>
    <scope>NUCLEOTIDE SEQUENCE [LARGE SCALE GENOMIC DNA]</scope>
</reference>
<dbReference type="EMBL" id="AP013058">
    <property type="protein sequence ID" value="BAN23078.1"/>
    <property type="molecule type" value="Genomic_DNA"/>
</dbReference>
<evidence type="ECO:0000313" key="2">
    <source>
        <dbReference type="Proteomes" id="UP000013966"/>
    </source>
</evidence>
<dbReference type="HOGENOM" id="CLU_3325503_0_0_4"/>
<protein>
    <submittedName>
        <fullName evidence="1">Uncharacterized protein</fullName>
    </submittedName>
</protein>
<proteinExistence type="predicted"/>
<evidence type="ECO:0000313" key="1">
    <source>
        <dbReference type="EMBL" id="BAN23078.1"/>
    </source>
</evidence>
<dbReference type="PATRIC" id="fig|758793.3.peg.1326"/>
<sequence>MQMKEIGFIARFSNAKQGYSVHLEMPNDRTLRHRRRVQ</sequence>
<gene>
    <name evidence="1" type="ORF">BRPE64_ACDS13240</name>
</gene>